<protein>
    <recommendedName>
        <fullName evidence="2">PiggyBac transposable element-derived protein domain-containing protein</fullName>
    </recommendedName>
</protein>
<dbReference type="PANTHER" id="PTHR46599">
    <property type="entry name" value="PIGGYBAC TRANSPOSABLE ELEMENT-DERIVED PROTEIN 4"/>
    <property type="match status" value="1"/>
</dbReference>
<dbReference type="PANTHER" id="PTHR46599:SF3">
    <property type="entry name" value="PIGGYBAC TRANSPOSABLE ELEMENT-DERIVED PROTEIN 4"/>
    <property type="match status" value="1"/>
</dbReference>
<dbReference type="InterPro" id="IPR029526">
    <property type="entry name" value="PGBD"/>
</dbReference>
<organism evidence="3 4">
    <name type="scientific">Mythimna separata</name>
    <name type="common">Oriental armyworm</name>
    <name type="synonym">Pseudaletia separata</name>
    <dbReference type="NCBI Taxonomy" id="271217"/>
    <lineage>
        <taxon>Eukaryota</taxon>
        <taxon>Metazoa</taxon>
        <taxon>Ecdysozoa</taxon>
        <taxon>Arthropoda</taxon>
        <taxon>Hexapoda</taxon>
        <taxon>Insecta</taxon>
        <taxon>Pterygota</taxon>
        <taxon>Neoptera</taxon>
        <taxon>Endopterygota</taxon>
        <taxon>Lepidoptera</taxon>
        <taxon>Glossata</taxon>
        <taxon>Ditrysia</taxon>
        <taxon>Noctuoidea</taxon>
        <taxon>Noctuidae</taxon>
        <taxon>Noctuinae</taxon>
        <taxon>Hadenini</taxon>
        <taxon>Mythimna</taxon>
    </lineage>
</organism>
<dbReference type="EMBL" id="JARGEI010000001">
    <property type="protein sequence ID" value="KAJ8737071.1"/>
    <property type="molecule type" value="Genomic_DNA"/>
</dbReference>
<accession>A0AAD7Z2R0</accession>
<proteinExistence type="predicted"/>
<keyword evidence="4" id="KW-1185">Reference proteome</keyword>
<evidence type="ECO:0000256" key="1">
    <source>
        <dbReference type="SAM" id="MobiDB-lite"/>
    </source>
</evidence>
<dbReference type="AlphaFoldDB" id="A0AAD7Z2R0"/>
<reference evidence="3" key="1">
    <citation type="submission" date="2023-03" db="EMBL/GenBank/DDBJ databases">
        <title>Chromosome-level genomes of two armyworms, Mythimna separata and Mythimna loreyi, provide insights into the biosynthesis and reception of sex pheromones.</title>
        <authorList>
            <person name="Zhao H."/>
        </authorList>
    </citation>
    <scope>NUCLEOTIDE SEQUENCE</scope>
    <source>
        <strain evidence="3">BeijingLab</strain>
        <tissue evidence="3">Pupa</tissue>
    </source>
</reference>
<evidence type="ECO:0000313" key="4">
    <source>
        <dbReference type="Proteomes" id="UP001231518"/>
    </source>
</evidence>
<evidence type="ECO:0000259" key="2">
    <source>
        <dbReference type="Pfam" id="PF13843"/>
    </source>
</evidence>
<sequence>MVWRDAHLVSMISTYHHLQEGIQNKYNRLTYKPKIVLDYNMSMGGVDRKDQFLSAQPVERLRNKVWYKKIFCRLLNTAIFNAYVIFSSQNPNIPPVPSPNNTPVPSSYKKTVFLKPHSPPKSIQGYNKEAHNAIIKDWNIPQPSNGCVISKNHNNDFKDTNFSVNDFLSALHNLLSQFNFSPSNAAPSCNTSQSIHNGQHQNNPVELPQSH</sequence>
<name>A0AAD7Z2R0_MYTSE</name>
<evidence type="ECO:0000313" key="3">
    <source>
        <dbReference type="EMBL" id="KAJ8737071.1"/>
    </source>
</evidence>
<feature type="domain" description="PiggyBac transposable element-derived protein" evidence="2">
    <location>
        <begin position="2"/>
        <end position="83"/>
    </location>
</feature>
<comment type="caution">
    <text evidence="3">The sequence shown here is derived from an EMBL/GenBank/DDBJ whole genome shotgun (WGS) entry which is preliminary data.</text>
</comment>
<dbReference type="Pfam" id="PF13843">
    <property type="entry name" value="DDE_Tnp_1_7"/>
    <property type="match status" value="1"/>
</dbReference>
<gene>
    <name evidence="3" type="ORF">PYW07_000342</name>
</gene>
<feature type="region of interest" description="Disordered" evidence="1">
    <location>
        <begin position="186"/>
        <end position="211"/>
    </location>
</feature>
<dbReference type="Proteomes" id="UP001231518">
    <property type="component" value="Chromosome 1"/>
</dbReference>